<feature type="region of interest" description="Disordered" evidence="1">
    <location>
        <begin position="30"/>
        <end position="126"/>
    </location>
</feature>
<gene>
    <name evidence="3" type="ORF">B0H98_101630</name>
</gene>
<reference evidence="3 4" key="1">
    <citation type="submission" date="2018-03" db="EMBL/GenBank/DDBJ databases">
        <title>Genomic Encyclopedia of Type Strains, Phase III (KMG-III): the genomes of soil and plant-associated and newly described type strains.</title>
        <authorList>
            <person name="Whitman W."/>
        </authorList>
    </citation>
    <scope>NUCLEOTIDE SEQUENCE [LARGE SCALE GENOMIC DNA]</scope>
    <source>
        <strain evidence="3 4">CGMCC 1.12152</strain>
    </source>
</reference>
<feature type="chain" id="PRO_5015423675" evidence="2">
    <location>
        <begin position="31"/>
        <end position="126"/>
    </location>
</feature>
<name>A0A2T0V8W4_9GAMM</name>
<feature type="signal peptide" evidence="2">
    <location>
        <begin position="1"/>
        <end position="30"/>
    </location>
</feature>
<protein>
    <submittedName>
        <fullName evidence="3">Uncharacterized protein</fullName>
    </submittedName>
</protein>
<dbReference type="AlphaFoldDB" id="A0A2T0V8W4"/>
<dbReference type="Proteomes" id="UP000237647">
    <property type="component" value="Unassembled WGS sequence"/>
</dbReference>
<organism evidence="3 4">
    <name type="scientific">Vreelandella songnenensis</name>
    <dbReference type="NCBI Taxonomy" id="1176243"/>
    <lineage>
        <taxon>Bacteria</taxon>
        <taxon>Pseudomonadati</taxon>
        <taxon>Pseudomonadota</taxon>
        <taxon>Gammaproteobacteria</taxon>
        <taxon>Oceanospirillales</taxon>
        <taxon>Halomonadaceae</taxon>
        <taxon>Vreelandella</taxon>
    </lineage>
</organism>
<evidence type="ECO:0000313" key="3">
    <source>
        <dbReference type="EMBL" id="PRY66635.1"/>
    </source>
</evidence>
<comment type="caution">
    <text evidence="3">The sequence shown here is derived from an EMBL/GenBank/DDBJ whole genome shotgun (WGS) entry which is preliminary data.</text>
</comment>
<keyword evidence="2" id="KW-0732">Signal</keyword>
<feature type="compositionally biased region" description="Acidic residues" evidence="1">
    <location>
        <begin position="116"/>
        <end position="126"/>
    </location>
</feature>
<evidence type="ECO:0000256" key="2">
    <source>
        <dbReference type="SAM" id="SignalP"/>
    </source>
</evidence>
<evidence type="ECO:0000256" key="1">
    <source>
        <dbReference type="SAM" id="MobiDB-lite"/>
    </source>
</evidence>
<dbReference type="PROSITE" id="PS51257">
    <property type="entry name" value="PROKAR_LIPOPROTEIN"/>
    <property type="match status" value="1"/>
</dbReference>
<evidence type="ECO:0000313" key="4">
    <source>
        <dbReference type="Proteomes" id="UP000237647"/>
    </source>
</evidence>
<feature type="compositionally biased region" description="Polar residues" evidence="1">
    <location>
        <begin position="61"/>
        <end position="87"/>
    </location>
</feature>
<dbReference type="EMBL" id="PVTK01000001">
    <property type="protein sequence ID" value="PRY66635.1"/>
    <property type="molecule type" value="Genomic_DNA"/>
</dbReference>
<sequence>MDKHVTASSKRPRLLSLCMVAAAASVLMLAGCGDNGDDDMPPAQQPESMDQAPEQEGSMMQEPTETSPIEQSSDSASSDTAVPQESMQPEDEARTNTVDDEPGFGEGTDPMPGANEADDDELTSGQ</sequence>
<proteinExistence type="predicted"/>
<accession>A0A2T0V8W4</accession>
<keyword evidence="4" id="KW-1185">Reference proteome</keyword>
<dbReference type="OrthoDB" id="6174215at2"/>